<name>A0A9P4R2T6_9PLEO</name>
<feature type="region of interest" description="Disordered" evidence="2">
    <location>
        <begin position="180"/>
        <end position="240"/>
    </location>
</feature>
<dbReference type="Proteomes" id="UP000799444">
    <property type="component" value="Unassembled WGS sequence"/>
</dbReference>
<keyword evidence="5" id="KW-1185">Reference proteome</keyword>
<dbReference type="PANTHER" id="PTHR14015">
    <property type="entry name" value="OPIOID GROWTH FACTOR RECEPTOR OGFR ZETA-TYPE OPIOID RECEPTOR"/>
    <property type="match status" value="1"/>
</dbReference>
<evidence type="ECO:0000256" key="1">
    <source>
        <dbReference type="ARBA" id="ARBA00010365"/>
    </source>
</evidence>
<accession>A0A9P4R2T6</accession>
<dbReference type="InterPro" id="IPR039574">
    <property type="entry name" value="OGFr"/>
</dbReference>
<proteinExistence type="inferred from homology"/>
<dbReference type="GO" id="GO:0016020">
    <property type="term" value="C:membrane"/>
    <property type="evidence" value="ECO:0007669"/>
    <property type="project" value="InterPro"/>
</dbReference>
<organism evidence="4 5">
    <name type="scientific">Polyplosphaeria fusca</name>
    <dbReference type="NCBI Taxonomy" id="682080"/>
    <lineage>
        <taxon>Eukaryota</taxon>
        <taxon>Fungi</taxon>
        <taxon>Dikarya</taxon>
        <taxon>Ascomycota</taxon>
        <taxon>Pezizomycotina</taxon>
        <taxon>Dothideomycetes</taxon>
        <taxon>Pleosporomycetidae</taxon>
        <taxon>Pleosporales</taxon>
        <taxon>Tetraplosphaeriaceae</taxon>
        <taxon>Polyplosphaeria</taxon>
    </lineage>
</organism>
<feature type="domain" description="Opioid growth factor receptor (OGFr) conserved" evidence="3">
    <location>
        <begin position="79"/>
        <end position="173"/>
    </location>
</feature>
<evidence type="ECO:0000256" key="2">
    <source>
        <dbReference type="SAM" id="MobiDB-lite"/>
    </source>
</evidence>
<evidence type="ECO:0000313" key="5">
    <source>
        <dbReference type="Proteomes" id="UP000799444"/>
    </source>
</evidence>
<dbReference type="GO" id="GO:0140625">
    <property type="term" value="F:opioid growth factor receptor activity"/>
    <property type="evidence" value="ECO:0007669"/>
    <property type="project" value="InterPro"/>
</dbReference>
<dbReference type="OrthoDB" id="9030204at2759"/>
<dbReference type="AlphaFoldDB" id="A0A9P4R2T6"/>
<evidence type="ECO:0000259" key="3">
    <source>
        <dbReference type="Pfam" id="PF04664"/>
    </source>
</evidence>
<dbReference type="InterPro" id="IPR006757">
    <property type="entry name" value="OGF_rcpt"/>
</dbReference>
<feature type="compositionally biased region" description="Basic and acidic residues" evidence="2">
    <location>
        <begin position="187"/>
        <end position="204"/>
    </location>
</feature>
<feature type="domain" description="Opioid growth factor receptor (OGFr) conserved" evidence="3">
    <location>
        <begin position="322"/>
        <end position="371"/>
    </location>
</feature>
<comment type="similarity">
    <text evidence="1">Belongs to the opioid growth factor receptor family.</text>
</comment>
<protein>
    <recommendedName>
        <fullName evidence="3">Opioid growth factor receptor (OGFr) conserved domain-containing protein</fullName>
    </recommendedName>
</protein>
<feature type="compositionally biased region" description="Polar residues" evidence="2">
    <location>
        <begin position="210"/>
        <end position="219"/>
    </location>
</feature>
<dbReference type="EMBL" id="ML996133">
    <property type="protein sequence ID" value="KAF2735679.1"/>
    <property type="molecule type" value="Genomic_DNA"/>
</dbReference>
<comment type="caution">
    <text evidence="4">The sequence shown here is derived from an EMBL/GenBank/DDBJ whole genome shotgun (WGS) entry which is preliminary data.</text>
</comment>
<sequence length="430" mass="48142">MGPSEDSDKHILRAARTSFFNYVLKRPKPQSIPYEATTAQPVGLFNIGDDFTMVPNKRQISASPDGSDLKPSKKTPLLIRFYDGQINAADAANRTLDDILGWSDQRLEQCHDYIQMLFPLPEGSPYNYQAPIIDREIFQAFRSRPELQDRLRESFIRILDFYGFEAFVEVAGDRAKTDLDTADVQDANEKASKEEPTTEAKEEGVDSSGLVEQTSTSPEVSDPPGPPQALDISPPIPLDGKDQAKVEILHPATSGSNEKGDNDVSTKVLKAENETQSNTSGPNEAAPDDILALSDSGGDEMSIEGFYYPTRTASGLVTGLVIVRAQHWQVAFRNWAIRFDHNHLRITRILRCLRVLGLQEECDAFYRALVKTFNDPRIQISERTMLFWRKAVENPLWIAPANEQVVWLRKWEEAQGEDSVELGGVKDEEG</sequence>
<gene>
    <name evidence="4" type="ORF">EJ04DRAFT_511628</name>
</gene>
<reference evidence="4" key="1">
    <citation type="journal article" date="2020" name="Stud. Mycol.">
        <title>101 Dothideomycetes genomes: a test case for predicting lifestyles and emergence of pathogens.</title>
        <authorList>
            <person name="Haridas S."/>
            <person name="Albert R."/>
            <person name="Binder M."/>
            <person name="Bloem J."/>
            <person name="Labutti K."/>
            <person name="Salamov A."/>
            <person name="Andreopoulos B."/>
            <person name="Baker S."/>
            <person name="Barry K."/>
            <person name="Bills G."/>
            <person name="Bluhm B."/>
            <person name="Cannon C."/>
            <person name="Castanera R."/>
            <person name="Culley D."/>
            <person name="Daum C."/>
            <person name="Ezra D."/>
            <person name="Gonzalez J."/>
            <person name="Henrissat B."/>
            <person name="Kuo A."/>
            <person name="Liang C."/>
            <person name="Lipzen A."/>
            <person name="Lutzoni F."/>
            <person name="Magnuson J."/>
            <person name="Mondo S."/>
            <person name="Nolan M."/>
            <person name="Ohm R."/>
            <person name="Pangilinan J."/>
            <person name="Park H.-J."/>
            <person name="Ramirez L."/>
            <person name="Alfaro M."/>
            <person name="Sun H."/>
            <person name="Tritt A."/>
            <person name="Yoshinaga Y."/>
            <person name="Zwiers L.-H."/>
            <person name="Turgeon B."/>
            <person name="Goodwin S."/>
            <person name="Spatafora J."/>
            <person name="Crous P."/>
            <person name="Grigoriev I."/>
        </authorList>
    </citation>
    <scope>NUCLEOTIDE SEQUENCE</scope>
    <source>
        <strain evidence="4">CBS 125425</strain>
    </source>
</reference>
<dbReference type="PANTHER" id="PTHR14015:SF2">
    <property type="entry name" value="OPIOID GROWTH FACTOR RECEPTOR (OGFR) CONSERVED DOMAIN-CONTAINING PROTEIN"/>
    <property type="match status" value="1"/>
</dbReference>
<feature type="region of interest" description="Disordered" evidence="2">
    <location>
        <begin position="273"/>
        <end position="294"/>
    </location>
</feature>
<evidence type="ECO:0000313" key="4">
    <source>
        <dbReference type="EMBL" id="KAF2735679.1"/>
    </source>
</evidence>
<dbReference type="Pfam" id="PF04664">
    <property type="entry name" value="OGFr_N"/>
    <property type="match status" value="2"/>
</dbReference>